<comment type="caution">
    <text evidence="1">The sequence shown here is derived from an EMBL/GenBank/DDBJ whole genome shotgun (WGS) entry which is preliminary data.</text>
</comment>
<protein>
    <submittedName>
        <fullName evidence="1">Uncharacterized protein</fullName>
    </submittedName>
</protein>
<keyword evidence="2" id="KW-1185">Reference proteome</keyword>
<dbReference type="EMBL" id="JAMTCP010000003">
    <property type="protein sequence ID" value="MCP2257265.1"/>
    <property type="molecule type" value="Genomic_DNA"/>
</dbReference>
<dbReference type="Proteomes" id="UP001205311">
    <property type="component" value="Unassembled WGS sequence"/>
</dbReference>
<sequence length="74" mass="8755">MLPKTSKAARENNSDWDNMDMYYYWGHDKAPNISRPDGKDWEGQPLNHRNDIRKIRDKADKIMCHSGVYMCIPK</sequence>
<name>A0ABT1HP32_STRSD</name>
<organism evidence="1 2">
    <name type="scientific">Streptoalloteichus tenebrarius (strain ATCC 17920 / DSM 40477 / JCM 4838 / CBS 697.72 / NBRC 16177 / NCIMB 11028 / NRRL B-12390 / A12253. 1 / ISP 5477)</name>
    <name type="common">Streptomyces tenebrarius</name>
    <dbReference type="NCBI Taxonomy" id="1933"/>
    <lineage>
        <taxon>Bacteria</taxon>
        <taxon>Bacillati</taxon>
        <taxon>Actinomycetota</taxon>
        <taxon>Actinomycetes</taxon>
        <taxon>Pseudonocardiales</taxon>
        <taxon>Pseudonocardiaceae</taxon>
        <taxon>Streptoalloteichus</taxon>
    </lineage>
</organism>
<proteinExistence type="predicted"/>
<accession>A0ABT1HP32</accession>
<evidence type="ECO:0000313" key="2">
    <source>
        <dbReference type="Proteomes" id="UP001205311"/>
    </source>
</evidence>
<reference evidence="1 2" key="1">
    <citation type="submission" date="2022-06" db="EMBL/GenBank/DDBJ databases">
        <title>Genomic Encyclopedia of Archaeal and Bacterial Type Strains, Phase II (KMG-II): from individual species to whole genera.</title>
        <authorList>
            <person name="Goeker M."/>
        </authorList>
    </citation>
    <scope>NUCLEOTIDE SEQUENCE [LARGE SCALE GENOMIC DNA]</scope>
    <source>
        <strain evidence="1 2">DSM 40477</strain>
    </source>
</reference>
<dbReference type="RefSeq" id="WP_253668228.1">
    <property type="nucleotide sequence ID" value="NZ_JAMTCP010000003.1"/>
</dbReference>
<gene>
    <name evidence="1" type="ORF">LX15_000950</name>
</gene>
<evidence type="ECO:0000313" key="1">
    <source>
        <dbReference type="EMBL" id="MCP2257265.1"/>
    </source>
</evidence>